<name>A0A059AEQ3_EUCGR</name>
<evidence type="ECO:0000256" key="2">
    <source>
        <dbReference type="ARBA" id="ARBA00002674"/>
    </source>
</evidence>
<dbReference type="HAMAP" id="MF_01139">
    <property type="entry name" value="ISPT"/>
    <property type="match status" value="1"/>
</dbReference>
<evidence type="ECO:0000256" key="6">
    <source>
        <dbReference type="RuleBase" id="RU363018"/>
    </source>
</evidence>
<feature type="region of interest" description="Disordered" evidence="7">
    <location>
        <begin position="1"/>
        <end position="33"/>
    </location>
</feature>
<gene>
    <name evidence="8" type="ORF">EUGRSUZ_J01915</name>
</gene>
<dbReference type="InterPro" id="IPR018520">
    <property type="entry name" value="UPP_synth-like_CS"/>
</dbReference>
<sequence>MHSLRVPSPSEHLDTLARRPSVNAPAGARARGPYSSFVSSARLGRSFAAATDVAPREGEWELVGAGGLPAGLRRDAMPRHVAVIMDGNARWARRRGLPAAAGHEAGVRSLRELIDLCREWGIGVLTVFAFSSENWVRPKAEVQFLMGLFERVIKMELENFMRDGVKICLIGDSLKLPKSLQKVFVDAEEMTKNNSRLQLIVAVSYSGKHDIVQACKTIAHKVKDGHLELEDISEGLIEQELETSCSEYPCPDLLIRTSGELRLSNFMLWQLAYAELFFVPALWPDFGKAEFMEALLSYQQRQRRYGTRVS</sequence>
<protein>
    <recommendedName>
        <fullName evidence="6">Alkyl transferase</fullName>
        <ecNumber evidence="6">2.5.1.-</ecNumber>
    </recommendedName>
</protein>
<evidence type="ECO:0000256" key="5">
    <source>
        <dbReference type="ARBA" id="ARBA00022679"/>
    </source>
</evidence>
<dbReference type="GO" id="GO:0009570">
    <property type="term" value="C:chloroplast stroma"/>
    <property type="evidence" value="ECO:0000318"/>
    <property type="project" value="GO_Central"/>
</dbReference>
<comment type="similarity">
    <text evidence="4 6">Belongs to the UPP synthase family.</text>
</comment>
<evidence type="ECO:0000256" key="3">
    <source>
        <dbReference type="ARBA" id="ARBA00004922"/>
    </source>
</evidence>
<dbReference type="PANTHER" id="PTHR10291">
    <property type="entry name" value="DEHYDRODOLICHYL DIPHOSPHATE SYNTHASE FAMILY MEMBER"/>
    <property type="match status" value="1"/>
</dbReference>
<dbReference type="FunFam" id="3.40.1180.10:FF:000001">
    <property type="entry name" value="(2E,6E)-farnesyl-diphosphate-specific ditrans,polycis-undecaprenyl-diphosphate synthase"/>
    <property type="match status" value="1"/>
</dbReference>
<organism evidence="8">
    <name type="scientific">Eucalyptus grandis</name>
    <name type="common">Flooded gum</name>
    <dbReference type="NCBI Taxonomy" id="71139"/>
    <lineage>
        <taxon>Eukaryota</taxon>
        <taxon>Viridiplantae</taxon>
        <taxon>Streptophyta</taxon>
        <taxon>Embryophyta</taxon>
        <taxon>Tracheophyta</taxon>
        <taxon>Spermatophyta</taxon>
        <taxon>Magnoliopsida</taxon>
        <taxon>eudicotyledons</taxon>
        <taxon>Gunneridae</taxon>
        <taxon>Pentapetalae</taxon>
        <taxon>rosids</taxon>
        <taxon>malvids</taxon>
        <taxon>Myrtales</taxon>
        <taxon>Myrtaceae</taxon>
        <taxon>Myrtoideae</taxon>
        <taxon>Eucalypteae</taxon>
        <taxon>Eucalyptus</taxon>
    </lineage>
</organism>
<evidence type="ECO:0000313" key="8">
    <source>
        <dbReference type="EMBL" id="KCW52527.1"/>
    </source>
</evidence>
<dbReference type="GO" id="GO:0016765">
    <property type="term" value="F:transferase activity, transferring alkyl or aryl (other than methyl) groups"/>
    <property type="evidence" value="ECO:0007669"/>
    <property type="project" value="InterPro"/>
</dbReference>
<dbReference type="PANTHER" id="PTHR10291:SF0">
    <property type="entry name" value="DEHYDRODOLICHYL DIPHOSPHATE SYNTHASE 2"/>
    <property type="match status" value="1"/>
</dbReference>
<proteinExistence type="inferred from homology"/>
<comment type="function">
    <text evidence="2">Catalyzes cis-prenyl chain elongation to produce the polyprenyl backbone of dolichol, a glycosyl carrier-lipid required for the biosynthesis of several classes of glycoprotein.</text>
</comment>
<keyword evidence="5 6" id="KW-0808">Transferase</keyword>
<dbReference type="GO" id="GO:0009668">
    <property type="term" value="P:plastid membrane organization"/>
    <property type="evidence" value="ECO:0000318"/>
    <property type="project" value="GO_Central"/>
</dbReference>
<dbReference type="STRING" id="71139.A0A059AEQ3"/>
<dbReference type="InterPro" id="IPR001441">
    <property type="entry name" value="UPP_synth-like"/>
</dbReference>
<dbReference type="PROSITE" id="PS01066">
    <property type="entry name" value="UPP_SYNTHASE"/>
    <property type="match status" value="1"/>
</dbReference>
<dbReference type="Gene3D" id="3.40.1180.10">
    <property type="entry name" value="Decaprenyl diphosphate synthase-like"/>
    <property type="match status" value="1"/>
</dbReference>
<evidence type="ECO:0000256" key="4">
    <source>
        <dbReference type="ARBA" id="ARBA00005432"/>
    </source>
</evidence>
<dbReference type="CDD" id="cd00475">
    <property type="entry name" value="Cis_IPPS"/>
    <property type="match status" value="1"/>
</dbReference>
<dbReference type="EMBL" id="KK198762">
    <property type="protein sequence ID" value="KCW52527.1"/>
    <property type="molecule type" value="Genomic_DNA"/>
</dbReference>
<dbReference type="InterPro" id="IPR036424">
    <property type="entry name" value="UPP_synth-like_sf"/>
</dbReference>
<evidence type="ECO:0000256" key="1">
    <source>
        <dbReference type="ARBA" id="ARBA00001946"/>
    </source>
</evidence>
<dbReference type="AlphaFoldDB" id="A0A059AEQ3"/>
<dbReference type="Gramene" id="KCW52527">
    <property type="protein sequence ID" value="KCW52527"/>
    <property type="gene ID" value="EUGRSUZ_J01915"/>
</dbReference>
<dbReference type="OrthoDB" id="4173905at2759"/>
<comment type="cofactor">
    <cofactor evidence="1">
        <name>Mg(2+)</name>
        <dbReference type="ChEBI" id="CHEBI:18420"/>
    </cofactor>
</comment>
<dbReference type="GO" id="GO:0009409">
    <property type="term" value="P:response to cold"/>
    <property type="evidence" value="ECO:0000318"/>
    <property type="project" value="GO_Central"/>
</dbReference>
<dbReference type="Pfam" id="PF01255">
    <property type="entry name" value="Prenyltransf"/>
    <property type="match status" value="1"/>
</dbReference>
<dbReference type="eggNOG" id="KOG1602">
    <property type="taxonomic scope" value="Eukaryota"/>
</dbReference>
<dbReference type="GO" id="GO:0016094">
    <property type="term" value="P:polyprenol biosynthetic process"/>
    <property type="evidence" value="ECO:0000318"/>
    <property type="project" value="GO_Central"/>
</dbReference>
<evidence type="ECO:0000256" key="7">
    <source>
        <dbReference type="SAM" id="MobiDB-lite"/>
    </source>
</evidence>
<dbReference type="EC" id="2.5.1.-" evidence="6"/>
<dbReference type="KEGG" id="egr:104422391"/>
<dbReference type="OMA" id="FDRRDLW"/>
<comment type="pathway">
    <text evidence="3">Protein modification; protein glycosylation.</text>
</comment>
<dbReference type="FunCoup" id="A0A059AEQ3">
    <property type="interactions" value="13"/>
</dbReference>
<dbReference type="NCBIfam" id="TIGR00055">
    <property type="entry name" value="uppS"/>
    <property type="match status" value="1"/>
</dbReference>
<dbReference type="InParanoid" id="A0A059AEQ3"/>
<reference evidence="8" key="1">
    <citation type="submission" date="2013-07" db="EMBL/GenBank/DDBJ databases">
        <title>The genome of Eucalyptus grandis.</title>
        <authorList>
            <person name="Schmutz J."/>
            <person name="Hayes R."/>
            <person name="Myburg A."/>
            <person name="Tuskan G."/>
            <person name="Grattapaglia D."/>
            <person name="Rokhsar D.S."/>
        </authorList>
    </citation>
    <scope>NUCLEOTIDE SEQUENCE</scope>
    <source>
        <tissue evidence="8">Leaf extractions</tissue>
    </source>
</reference>
<dbReference type="UniPathway" id="UPA00378"/>
<accession>A0A059AEQ3</accession>
<dbReference type="SUPFAM" id="SSF64005">
    <property type="entry name" value="Undecaprenyl diphosphate synthase"/>
    <property type="match status" value="1"/>
</dbReference>